<comment type="caution">
    <text evidence="1">The sequence shown here is derived from an EMBL/GenBank/DDBJ whole genome shotgun (WGS) entry which is preliminary data.</text>
</comment>
<reference evidence="1 2" key="1">
    <citation type="journal article" date="2024" name="J Genomics">
        <title>Draft genome sequencing and assembly of Favolaschia claudopus CIRM-BRFM 2984 isolated from oak limbs.</title>
        <authorList>
            <person name="Navarro D."/>
            <person name="Drula E."/>
            <person name="Chaduli D."/>
            <person name="Cazenave R."/>
            <person name="Ahrendt S."/>
            <person name="Wang J."/>
            <person name="Lipzen A."/>
            <person name="Daum C."/>
            <person name="Barry K."/>
            <person name="Grigoriev I.V."/>
            <person name="Favel A."/>
            <person name="Rosso M.N."/>
            <person name="Martin F."/>
        </authorList>
    </citation>
    <scope>NUCLEOTIDE SEQUENCE [LARGE SCALE GENOMIC DNA]</scope>
    <source>
        <strain evidence="1 2">CIRM-BRFM 2984</strain>
    </source>
</reference>
<name>A0AAW0D3I4_9AGAR</name>
<gene>
    <name evidence="1" type="ORF">R3P38DRAFT_2877113</name>
</gene>
<sequence>MSPEELKNRSLGPCGAFISNAKEFTISGGVFNNYSSAATIPSDFRKIWLGDIHLSREICSPEVSGHILGGQRRPHGVRKVYSAKIEGNDSTFAVAMYQGNGAEQLWREDCAQYIAVRHPSIVQIYAMACSESIHAMIFHDDLIPFRNFLDLYEKSPIATVFIYASVTAELQQVRNYLSIKLQYLLYNCNCTLLIRRATGGLSADVFHGDSLTYIGAPLEPIPLAETTIPLLDAPGQETRFVEFLTLREYHRICSLHLTKFRTLKCSPFEEAHLGAMVYFWQHKQPGYEELFQTQIEMAYLPDADLDLDLSGWCDIEGQEVDVMQNGWTRVPHNEAGNAMITRWVSAHWQHDVLWLSQANHIFSRLGVASNFTDYVILTDAIFELNIFPTNSGNGSHKGFLFLCPPQDFQIEPTVFRWPECPAYWSLDPQGVERLTTEEAAALGFPSFILSTDISGSCWSESVYTGLRDFHRGKGFHSDNSDVALHLGEPLYGLVSSVKATPFADDIPQLRKSRPAVCNEFCLEFPDAIGFSSTMKIQLFLILLLILLQLHEFVSGSTFIPLHKFI</sequence>
<protein>
    <recommendedName>
        <fullName evidence="3">Protein kinase domain-containing protein</fullName>
    </recommendedName>
</protein>
<evidence type="ECO:0000313" key="1">
    <source>
        <dbReference type="EMBL" id="KAK7046940.1"/>
    </source>
</evidence>
<keyword evidence="2" id="KW-1185">Reference proteome</keyword>
<dbReference type="Proteomes" id="UP001362999">
    <property type="component" value="Unassembled WGS sequence"/>
</dbReference>
<dbReference type="AlphaFoldDB" id="A0AAW0D3I4"/>
<evidence type="ECO:0000313" key="2">
    <source>
        <dbReference type="Proteomes" id="UP001362999"/>
    </source>
</evidence>
<organism evidence="1 2">
    <name type="scientific">Favolaschia claudopus</name>
    <dbReference type="NCBI Taxonomy" id="2862362"/>
    <lineage>
        <taxon>Eukaryota</taxon>
        <taxon>Fungi</taxon>
        <taxon>Dikarya</taxon>
        <taxon>Basidiomycota</taxon>
        <taxon>Agaricomycotina</taxon>
        <taxon>Agaricomycetes</taxon>
        <taxon>Agaricomycetidae</taxon>
        <taxon>Agaricales</taxon>
        <taxon>Marasmiineae</taxon>
        <taxon>Mycenaceae</taxon>
        <taxon>Favolaschia</taxon>
    </lineage>
</organism>
<dbReference type="EMBL" id="JAWWNJ010000010">
    <property type="protein sequence ID" value="KAK7046940.1"/>
    <property type="molecule type" value="Genomic_DNA"/>
</dbReference>
<proteinExistence type="predicted"/>
<evidence type="ECO:0008006" key="3">
    <source>
        <dbReference type="Google" id="ProtNLM"/>
    </source>
</evidence>
<accession>A0AAW0D3I4</accession>